<feature type="domain" description="DAGKc" evidence="1">
    <location>
        <begin position="2"/>
        <end position="128"/>
    </location>
</feature>
<keyword evidence="2" id="KW-0418">Kinase</keyword>
<accession>A0ABR6MNN2</accession>
<evidence type="ECO:0000259" key="1">
    <source>
        <dbReference type="PROSITE" id="PS50146"/>
    </source>
</evidence>
<dbReference type="SMART" id="SM00046">
    <property type="entry name" value="DAGKc"/>
    <property type="match status" value="1"/>
</dbReference>
<dbReference type="Gene3D" id="2.60.200.40">
    <property type="match status" value="1"/>
</dbReference>
<dbReference type="Pfam" id="PF00781">
    <property type="entry name" value="DAGK_cat"/>
    <property type="match status" value="1"/>
</dbReference>
<sequence>MKAGRPLEVIVNPLARRGTAYREALAVFRAAGWVPRVHDCREEDPEEVVTAAVRAGAGRVVVAGGDGTLAQAARPLLYSGTALGILPLGTGNTFARNMGVPRDVVQAARVIVSGSERRVDVGEVNGRVFLNSVTLGFSAQIAANLTPALKRRLGWLAYLPAAWPVARHPPSLRLTVTADGVPSRLHTPQLVIANARDVAADLLVPGADYQDGRLVLLALPAGSPLATLANLVRWKLGDTSRLRVQRVGEVGVMGVGEALHANVDGDLTWEVMLSVQTHRTALTVCVPPAPRS</sequence>
<dbReference type="InterPro" id="IPR016064">
    <property type="entry name" value="NAD/diacylglycerol_kinase_sf"/>
</dbReference>
<keyword evidence="3" id="KW-1185">Reference proteome</keyword>
<dbReference type="InterPro" id="IPR017438">
    <property type="entry name" value="ATP-NAD_kinase_N"/>
</dbReference>
<dbReference type="Proteomes" id="UP000536909">
    <property type="component" value="Unassembled WGS sequence"/>
</dbReference>
<dbReference type="SUPFAM" id="SSF111331">
    <property type="entry name" value="NAD kinase/diacylglycerol kinase-like"/>
    <property type="match status" value="1"/>
</dbReference>
<proteinExistence type="predicted"/>
<keyword evidence="2" id="KW-0808">Transferase</keyword>
<evidence type="ECO:0000313" key="2">
    <source>
        <dbReference type="EMBL" id="MBB5293556.1"/>
    </source>
</evidence>
<comment type="caution">
    <text evidence="2">The sequence shown here is derived from an EMBL/GenBank/DDBJ whole genome shotgun (WGS) entry which is preliminary data.</text>
</comment>
<gene>
    <name evidence="2" type="ORF">HNQ10_000369</name>
</gene>
<dbReference type="RefSeq" id="WP_164973292.1">
    <property type="nucleotide sequence ID" value="NZ_BSUI01000012.1"/>
</dbReference>
<evidence type="ECO:0000313" key="3">
    <source>
        <dbReference type="Proteomes" id="UP000536909"/>
    </source>
</evidence>
<dbReference type="InterPro" id="IPR001206">
    <property type="entry name" value="Diacylglycerol_kinase_cat_dom"/>
</dbReference>
<dbReference type="PANTHER" id="PTHR12358">
    <property type="entry name" value="SPHINGOSINE KINASE"/>
    <property type="match status" value="1"/>
</dbReference>
<reference evidence="2 3" key="1">
    <citation type="submission" date="2020-08" db="EMBL/GenBank/DDBJ databases">
        <title>Genomic Encyclopedia of Type Strains, Phase IV (KMG-IV): sequencing the most valuable type-strain genomes for metagenomic binning, comparative biology and taxonomic classification.</title>
        <authorList>
            <person name="Goeker M."/>
        </authorList>
    </citation>
    <scope>NUCLEOTIDE SEQUENCE [LARGE SCALE GENOMIC DNA]</scope>
    <source>
        <strain evidence="2 3">DSM 105434</strain>
    </source>
</reference>
<dbReference type="PANTHER" id="PTHR12358:SF54">
    <property type="entry name" value="SPHINGOSINE KINASE RELATED PROTEIN"/>
    <property type="match status" value="1"/>
</dbReference>
<dbReference type="Gene3D" id="3.40.50.10330">
    <property type="entry name" value="Probable inorganic polyphosphate/atp-NAD kinase, domain 1"/>
    <property type="match status" value="1"/>
</dbReference>
<dbReference type="PROSITE" id="PS50146">
    <property type="entry name" value="DAGK"/>
    <property type="match status" value="1"/>
</dbReference>
<name>A0ABR6MNN2_9DEIO</name>
<protein>
    <submittedName>
        <fullName evidence="2">Diacylglycerol kinase family enzyme</fullName>
    </submittedName>
</protein>
<dbReference type="GO" id="GO:0016301">
    <property type="term" value="F:kinase activity"/>
    <property type="evidence" value="ECO:0007669"/>
    <property type="project" value="UniProtKB-KW"/>
</dbReference>
<organism evidence="2 3">
    <name type="scientific">Deinococcus metallilatus</name>
    <dbReference type="NCBI Taxonomy" id="1211322"/>
    <lineage>
        <taxon>Bacteria</taxon>
        <taxon>Thermotogati</taxon>
        <taxon>Deinococcota</taxon>
        <taxon>Deinococci</taxon>
        <taxon>Deinococcales</taxon>
        <taxon>Deinococcaceae</taxon>
        <taxon>Deinococcus</taxon>
    </lineage>
</organism>
<dbReference type="EMBL" id="JACHFV010000001">
    <property type="protein sequence ID" value="MBB5293556.1"/>
    <property type="molecule type" value="Genomic_DNA"/>
</dbReference>
<dbReference type="InterPro" id="IPR050187">
    <property type="entry name" value="Lipid_Phosphate_FormReg"/>
</dbReference>